<accession>S0G286</accession>
<feature type="binding site" evidence="5">
    <location>
        <begin position="192"/>
        <end position="195"/>
    </location>
    <ligand>
        <name>substrate</name>
    </ligand>
</feature>
<dbReference type="GO" id="GO:0003676">
    <property type="term" value="F:nucleic acid binding"/>
    <property type="evidence" value="ECO:0007669"/>
    <property type="project" value="InterPro"/>
</dbReference>
<comment type="catalytic activity">
    <reaction evidence="4 5">
        <text>L-glutaminyl-[peptide chain release factor] + S-adenosyl-L-methionine = N(5)-methyl-L-glutaminyl-[peptide chain release factor] + S-adenosyl-L-homocysteine + H(+)</text>
        <dbReference type="Rhea" id="RHEA:42896"/>
        <dbReference type="Rhea" id="RHEA-COMP:10271"/>
        <dbReference type="Rhea" id="RHEA-COMP:10272"/>
        <dbReference type="ChEBI" id="CHEBI:15378"/>
        <dbReference type="ChEBI" id="CHEBI:30011"/>
        <dbReference type="ChEBI" id="CHEBI:57856"/>
        <dbReference type="ChEBI" id="CHEBI:59789"/>
        <dbReference type="ChEBI" id="CHEBI:61891"/>
        <dbReference type="EC" id="2.1.1.297"/>
    </reaction>
</comment>
<dbReference type="SUPFAM" id="SSF53335">
    <property type="entry name" value="S-adenosyl-L-methionine-dependent methyltransferases"/>
    <property type="match status" value="1"/>
</dbReference>
<reference evidence="8 9" key="1">
    <citation type="journal article" date="2013" name="Genome Announc.">
        <title>Draft Genome Sequence of Desulfotignum phosphitoxidans DSM 13687 Strain FiPS-3.</title>
        <authorList>
            <person name="Poehlein A."/>
            <person name="Daniel R."/>
            <person name="Simeonova D.D."/>
        </authorList>
    </citation>
    <scope>NUCLEOTIDE SEQUENCE [LARGE SCALE GENOMIC DNA]</scope>
    <source>
        <strain evidence="8 9">DSM 13687</strain>
    </source>
</reference>
<evidence type="ECO:0000256" key="2">
    <source>
        <dbReference type="ARBA" id="ARBA00022679"/>
    </source>
</evidence>
<evidence type="ECO:0000259" key="6">
    <source>
        <dbReference type="Pfam" id="PF05175"/>
    </source>
</evidence>
<dbReference type="NCBIfam" id="TIGR03534">
    <property type="entry name" value="RF_mod_PrmC"/>
    <property type="match status" value="1"/>
</dbReference>
<dbReference type="GO" id="GO:0032259">
    <property type="term" value="P:methylation"/>
    <property type="evidence" value="ECO:0007669"/>
    <property type="project" value="UniProtKB-KW"/>
</dbReference>
<dbReference type="NCBIfam" id="TIGR00536">
    <property type="entry name" value="hemK_fam"/>
    <property type="match status" value="1"/>
</dbReference>
<evidence type="ECO:0000256" key="1">
    <source>
        <dbReference type="ARBA" id="ARBA00022603"/>
    </source>
</evidence>
<evidence type="ECO:0000256" key="4">
    <source>
        <dbReference type="ARBA" id="ARBA00048391"/>
    </source>
</evidence>
<dbReference type="InterPro" id="IPR004556">
    <property type="entry name" value="HemK-like"/>
</dbReference>
<dbReference type="PATRIC" id="fig|1286635.3.peg.2168"/>
<dbReference type="InterPro" id="IPR002052">
    <property type="entry name" value="DNA_methylase_N6_adenine_CS"/>
</dbReference>
<comment type="function">
    <text evidence="5">Methylates the class 1 translation termination release factors RF1/PrfA and RF2/PrfB on the glutamine residue of the universally conserved GGQ motif.</text>
</comment>
<dbReference type="InterPro" id="IPR019874">
    <property type="entry name" value="RF_methyltr_PrmC"/>
</dbReference>
<dbReference type="GO" id="GO:0102559">
    <property type="term" value="F:peptide chain release factor N(5)-glutamine methyltransferase activity"/>
    <property type="evidence" value="ECO:0007669"/>
    <property type="project" value="UniProtKB-EC"/>
</dbReference>
<dbReference type="Gene3D" id="3.40.50.150">
    <property type="entry name" value="Vaccinia Virus protein VP39"/>
    <property type="match status" value="1"/>
</dbReference>
<feature type="domain" description="Methyltransferase small" evidence="6">
    <location>
        <begin position="110"/>
        <end position="195"/>
    </location>
</feature>
<protein>
    <recommendedName>
        <fullName evidence="5">Release factor glutamine methyltransferase</fullName>
        <shortName evidence="5">RF MTase</shortName>
        <ecNumber evidence="5">2.1.1.297</ecNumber>
    </recommendedName>
    <alternativeName>
        <fullName evidence="5">N5-glutamine methyltransferase PrmC</fullName>
    </alternativeName>
    <alternativeName>
        <fullName evidence="5">Protein-(glutamine-N5) MTase PrmC</fullName>
    </alternativeName>
    <alternativeName>
        <fullName evidence="5">Protein-glutamine N-methyltransferase PrmC</fullName>
    </alternativeName>
</protein>
<dbReference type="InterPro" id="IPR029063">
    <property type="entry name" value="SAM-dependent_MTases_sf"/>
</dbReference>
<comment type="caution">
    <text evidence="8">The sequence shown here is derived from an EMBL/GenBank/DDBJ whole genome shotgun (WGS) entry which is preliminary data.</text>
</comment>
<feature type="binding site" evidence="5">
    <location>
        <position position="176"/>
    </location>
    <ligand>
        <name>S-adenosyl-L-methionine</name>
        <dbReference type="ChEBI" id="CHEBI:59789"/>
    </ligand>
</feature>
<keyword evidence="3 5" id="KW-0949">S-adenosyl-L-methionine</keyword>
<evidence type="ECO:0000256" key="3">
    <source>
        <dbReference type="ARBA" id="ARBA00022691"/>
    </source>
</evidence>
<dbReference type="InterPro" id="IPR007848">
    <property type="entry name" value="Small_mtfrase_dom"/>
</dbReference>
<dbReference type="Pfam" id="PF17827">
    <property type="entry name" value="PrmC_N"/>
    <property type="match status" value="1"/>
</dbReference>
<dbReference type="InterPro" id="IPR040758">
    <property type="entry name" value="PrmC_N"/>
</dbReference>
<dbReference type="HAMAP" id="MF_02126">
    <property type="entry name" value="RF_methyltr_PrmC"/>
    <property type="match status" value="1"/>
</dbReference>
<proteinExistence type="inferred from homology"/>
<dbReference type="PROSITE" id="PS00092">
    <property type="entry name" value="N6_MTASE"/>
    <property type="match status" value="1"/>
</dbReference>
<dbReference type="Proteomes" id="UP000014216">
    <property type="component" value="Unassembled WGS sequence"/>
</dbReference>
<dbReference type="InterPro" id="IPR050320">
    <property type="entry name" value="N5-glutamine_MTase"/>
</dbReference>
<feature type="binding site" evidence="5">
    <location>
        <position position="192"/>
    </location>
    <ligand>
        <name>S-adenosyl-L-methionine</name>
        <dbReference type="ChEBI" id="CHEBI:59789"/>
    </ligand>
</feature>
<dbReference type="CDD" id="cd02440">
    <property type="entry name" value="AdoMet_MTases"/>
    <property type="match status" value="1"/>
</dbReference>
<dbReference type="EMBL" id="APJX01000004">
    <property type="protein sequence ID" value="EMS79584.1"/>
    <property type="molecule type" value="Genomic_DNA"/>
</dbReference>
<dbReference type="Gene3D" id="1.10.8.10">
    <property type="entry name" value="DNA helicase RuvA subunit, C-terminal domain"/>
    <property type="match status" value="1"/>
</dbReference>
<name>S0G286_9BACT</name>
<dbReference type="AlphaFoldDB" id="S0G286"/>
<sequence length="305" mass="34255">MDWTVFKLISWTETYFTRHQIDSPRLTAEILLGFCLGVRRLDLYLQHDRPLEKQELTRFKTLIQRRKNHEPVAYITGEKGFFESSFQVGPGVLIPRPDTETLVTTALSVLDEIPRNPQKILELGVGSGAIVISLAKAHPEHLFFAGDISRIALDAARKNAAREKEIGTIHFFNGSWFAPLTTGPFFDVIVSNPPYIPTEDIFGLAPEIRDHEPRSALDGGHDGLTCIRELVTHAGDFLVPGGQLLLEMGFDQKADVTALAKACPQFDQINIVQDLAGQNRVAQLKKKLIKFFVFDIHVRIFIRSV</sequence>
<gene>
    <name evidence="8" type="primary">hemK</name>
    <name evidence="5" type="synonym">prmC</name>
    <name evidence="8" type="ORF">Dpo_4c01320</name>
</gene>
<dbReference type="EC" id="2.1.1.297" evidence="5"/>
<keyword evidence="2 5" id="KW-0808">Transferase</keyword>
<dbReference type="Pfam" id="PF05175">
    <property type="entry name" value="MTS"/>
    <property type="match status" value="1"/>
</dbReference>
<keyword evidence="9" id="KW-1185">Reference proteome</keyword>
<organism evidence="8 9">
    <name type="scientific">Desulfotignum phosphitoxidans DSM 13687</name>
    <dbReference type="NCBI Taxonomy" id="1286635"/>
    <lineage>
        <taxon>Bacteria</taxon>
        <taxon>Pseudomonadati</taxon>
        <taxon>Thermodesulfobacteriota</taxon>
        <taxon>Desulfobacteria</taxon>
        <taxon>Desulfobacterales</taxon>
        <taxon>Desulfobacteraceae</taxon>
        <taxon>Desulfotignum</taxon>
    </lineage>
</organism>
<dbReference type="PANTHER" id="PTHR18895">
    <property type="entry name" value="HEMK METHYLTRANSFERASE"/>
    <property type="match status" value="1"/>
</dbReference>
<feature type="domain" description="Release factor glutamine methyltransferase N-terminal" evidence="7">
    <location>
        <begin position="8"/>
        <end position="77"/>
    </location>
</feature>
<keyword evidence="1 5" id="KW-0489">Methyltransferase</keyword>
<evidence type="ECO:0000313" key="9">
    <source>
        <dbReference type="Proteomes" id="UP000014216"/>
    </source>
</evidence>
<dbReference type="RefSeq" id="WP_006965827.1">
    <property type="nucleotide sequence ID" value="NZ_APJX01000004.1"/>
</dbReference>
<feature type="binding site" evidence="5">
    <location>
        <begin position="124"/>
        <end position="128"/>
    </location>
    <ligand>
        <name>S-adenosyl-L-methionine</name>
        <dbReference type="ChEBI" id="CHEBI:59789"/>
    </ligand>
</feature>
<dbReference type="OrthoDB" id="9800643at2"/>
<evidence type="ECO:0000313" key="8">
    <source>
        <dbReference type="EMBL" id="EMS79584.1"/>
    </source>
</evidence>
<dbReference type="PANTHER" id="PTHR18895:SF74">
    <property type="entry name" value="MTRF1L RELEASE FACTOR GLUTAMINE METHYLTRANSFERASE"/>
    <property type="match status" value="1"/>
</dbReference>
<evidence type="ECO:0000259" key="7">
    <source>
        <dbReference type="Pfam" id="PF17827"/>
    </source>
</evidence>
<evidence type="ECO:0000256" key="5">
    <source>
        <dbReference type="HAMAP-Rule" id="MF_02126"/>
    </source>
</evidence>
<comment type="similarity">
    <text evidence="5">Belongs to the protein N5-glutamine methyltransferase family. PrmC subfamily.</text>
</comment>
<feature type="binding site" evidence="5">
    <location>
        <position position="147"/>
    </location>
    <ligand>
        <name>S-adenosyl-L-methionine</name>
        <dbReference type="ChEBI" id="CHEBI:59789"/>
    </ligand>
</feature>